<accession>A0A2R8AWV6</accession>
<keyword evidence="1" id="KW-0472">Membrane</keyword>
<dbReference type="Proteomes" id="UP000244904">
    <property type="component" value="Unassembled WGS sequence"/>
</dbReference>
<dbReference type="EMBL" id="OMOJ01000004">
    <property type="protein sequence ID" value="SPF80536.1"/>
    <property type="molecule type" value="Genomic_DNA"/>
</dbReference>
<dbReference type="OrthoDB" id="7866241at2"/>
<name>A0A2R8AWV6_9RHOB</name>
<keyword evidence="3" id="KW-1185">Reference proteome</keyword>
<sequence>MSDLVAFLLSPQGIALYIGFWICKILFGAWALRKIVLMLPDRIQGRIAARFGFLGLGGPNDWMR</sequence>
<keyword evidence="1" id="KW-0812">Transmembrane</keyword>
<reference evidence="3" key="1">
    <citation type="submission" date="2018-03" db="EMBL/GenBank/DDBJ databases">
        <authorList>
            <person name="Rodrigo-Torres L."/>
            <person name="Arahal R. D."/>
            <person name="Lucena T."/>
        </authorList>
    </citation>
    <scope>NUCLEOTIDE SEQUENCE [LARGE SCALE GENOMIC DNA]</scope>
    <source>
        <strain evidence="3">CECT 8871</strain>
    </source>
</reference>
<evidence type="ECO:0000256" key="1">
    <source>
        <dbReference type="SAM" id="Phobius"/>
    </source>
</evidence>
<dbReference type="RefSeq" id="WP_108886388.1">
    <property type="nucleotide sequence ID" value="NZ_OMOJ01000004.1"/>
</dbReference>
<feature type="transmembrane region" description="Helical" evidence="1">
    <location>
        <begin position="14"/>
        <end position="32"/>
    </location>
</feature>
<gene>
    <name evidence="2" type="ORF">PRI8871_02346</name>
</gene>
<proteinExistence type="predicted"/>
<keyword evidence="1" id="KW-1133">Transmembrane helix</keyword>
<evidence type="ECO:0000313" key="3">
    <source>
        <dbReference type="Proteomes" id="UP000244904"/>
    </source>
</evidence>
<organism evidence="2 3">
    <name type="scientific">Pseudoprimorskyibacter insulae</name>
    <dbReference type="NCBI Taxonomy" id="1695997"/>
    <lineage>
        <taxon>Bacteria</taxon>
        <taxon>Pseudomonadati</taxon>
        <taxon>Pseudomonadota</taxon>
        <taxon>Alphaproteobacteria</taxon>
        <taxon>Rhodobacterales</taxon>
        <taxon>Paracoccaceae</taxon>
        <taxon>Pseudoprimorskyibacter</taxon>
    </lineage>
</organism>
<dbReference type="AlphaFoldDB" id="A0A2R8AWV6"/>
<evidence type="ECO:0000313" key="2">
    <source>
        <dbReference type="EMBL" id="SPF80536.1"/>
    </source>
</evidence>
<protein>
    <submittedName>
        <fullName evidence="2">Uncharacterized protein</fullName>
    </submittedName>
</protein>